<name>A0A512JPF5_9HYPH</name>
<dbReference type="EMBL" id="BJZV01000024">
    <property type="protein sequence ID" value="GEP11844.1"/>
    <property type="molecule type" value="Genomic_DNA"/>
</dbReference>
<dbReference type="Proteomes" id="UP000321750">
    <property type="component" value="Unassembled WGS sequence"/>
</dbReference>
<evidence type="ECO:0000313" key="2">
    <source>
        <dbReference type="EMBL" id="GEP11844.1"/>
    </source>
</evidence>
<comment type="caution">
    <text evidence="2">The sequence shown here is derived from an EMBL/GenBank/DDBJ whole genome shotgun (WGS) entry which is preliminary data.</text>
</comment>
<protein>
    <submittedName>
        <fullName evidence="2">Uncharacterized protein</fullName>
    </submittedName>
</protein>
<proteinExistence type="predicted"/>
<accession>A0A512JPF5</accession>
<keyword evidence="3" id="KW-1185">Reference proteome</keyword>
<feature type="region of interest" description="Disordered" evidence="1">
    <location>
        <begin position="41"/>
        <end position="62"/>
    </location>
</feature>
<gene>
    <name evidence="2" type="ORF">MGN01_36890</name>
</gene>
<reference evidence="2 3" key="1">
    <citation type="submission" date="2019-07" db="EMBL/GenBank/DDBJ databases">
        <title>Whole genome shotgun sequence of Methylobacterium gnaphalii NBRC 107716.</title>
        <authorList>
            <person name="Hosoyama A."/>
            <person name="Uohara A."/>
            <person name="Ohji S."/>
            <person name="Ichikawa N."/>
        </authorList>
    </citation>
    <scope>NUCLEOTIDE SEQUENCE [LARGE SCALE GENOMIC DNA]</scope>
    <source>
        <strain evidence="2 3">NBRC 107716</strain>
    </source>
</reference>
<evidence type="ECO:0000256" key="1">
    <source>
        <dbReference type="SAM" id="MobiDB-lite"/>
    </source>
</evidence>
<organism evidence="2 3">
    <name type="scientific">Methylobacterium gnaphalii</name>
    <dbReference type="NCBI Taxonomy" id="1010610"/>
    <lineage>
        <taxon>Bacteria</taxon>
        <taxon>Pseudomonadati</taxon>
        <taxon>Pseudomonadota</taxon>
        <taxon>Alphaproteobacteria</taxon>
        <taxon>Hyphomicrobiales</taxon>
        <taxon>Methylobacteriaceae</taxon>
        <taxon>Methylobacterium</taxon>
    </lineage>
</organism>
<feature type="region of interest" description="Disordered" evidence="1">
    <location>
        <begin position="84"/>
        <end position="110"/>
    </location>
</feature>
<feature type="compositionally biased region" description="Basic residues" evidence="1">
    <location>
        <begin position="41"/>
        <end position="56"/>
    </location>
</feature>
<evidence type="ECO:0000313" key="3">
    <source>
        <dbReference type="Proteomes" id="UP000321750"/>
    </source>
</evidence>
<sequence length="127" mass="13349">MLDPSEVCCANMIIPAAPGRTAPGVEAVLNLRQNCQAAHHGRHSRHMAKASRRRHLSPAVTSPGSVEFRTVLYGAEAAPRGLKGVQIAPRAPPYPGTPGAARAPQERFQPNTARGAGYACACSTTAR</sequence>
<dbReference type="AlphaFoldDB" id="A0A512JPF5"/>